<evidence type="ECO:0000256" key="6">
    <source>
        <dbReference type="ARBA" id="ARBA00014944"/>
    </source>
</evidence>
<evidence type="ECO:0000256" key="15">
    <source>
        <dbReference type="ARBA" id="ARBA00023264"/>
    </source>
</evidence>
<dbReference type="InterPro" id="IPR048254">
    <property type="entry name" value="CDP_ALCOHOL_P_TRANSF_CS"/>
</dbReference>
<evidence type="ECO:0000256" key="1">
    <source>
        <dbReference type="ARBA" id="ARBA00003973"/>
    </source>
</evidence>
<evidence type="ECO:0000256" key="4">
    <source>
        <dbReference type="ARBA" id="ARBA00010441"/>
    </source>
</evidence>
<dbReference type="STRING" id="1197717.BED41_10310"/>
<dbReference type="Gene3D" id="1.20.120.1760">
    <property type="match status" value="1"/>
</dbReference>
<dbReference type="EC" id="2.7.8.5" evidence="5 17"/>
<dbReference type="InterPro" id="IPR043130">
    <property type="entry name" value="CDP-OH_PTrfase_TM_dom"/>
</dbReference>
<evidence type="ECO:0000256" key="19">
    <source>
        <dbReference type="SAM" id="Phobius"/>
    </source>
</evidence>
<feature type="transmembrane region" description="Helical" evidence="19">
    <location>
        <begin position="43"/>
        <end position="62"/>
    </location>
</feature>
<keyword evidence="14" id="KW-0594">Phospholipid biosynthesis</keyword>
<keyword evidence="15" id="KW-1208">Phospholipid metabolism</keyword>
<evidence type="ECO:0000256" key="14">
    <source>
        <dbReference type="ARBA" id="ARBA00023209"/>
    </source>
</evidence>
<dbReference type="Pfam" id="PF01066">
    <property type="entry name" value="CDP-OH_P_transf"/>
    <property type="match status" value="1"/>
</dbReference>
<keyword evidence="21" id="KW-1185">Reference proteome</keyword>
<keyword evidence="12" id="KW-0443">Lipid metabolism</keyword>
<dbReference type="AlphaFoldDB" id="A0A1B2I616"/>
<dbReference type="PROSITE" id="PS00379">
    <property type="entry name" value="CDP_ALCOHOL_P_TRANSF"/>
    <property type="match status" value="1"/>
</dbReference>
<proteinExistence type="inferred from homology"/>
<reference evidence="20" key="1">
    <citation type="submission" date="2016-08" db="EMBL/GenBank/DDBJ databases">
        <title>Complete genome of Cloacibacillus porcorum.</title>
        <authorList>
            <person name="Looft T."/>
            <person name="Bayles D.O."/>
            <person name="Alt D.P."/>
        </authorList>
    </citation>
    <scope>NUCLEOTIDE SEQUENCE [LARGE SCALE GENOMIC DNA]</scope>
    <source>
        <strain evidence="20">CL-84</strain>
    </source>
</reference>
<dbReference type="InterPro" id="IPR004570">
    <property type="entry name" value="Phosphatidylglycerol_P_synth"/>
</dbReference>
<dbReference type="EMBL" id="CP016757">
    <property type="protein sequence ID" value="ANZ45421.1"/>
    <property type="molecule type" value="Genomic_DNA"/>
</dbReference>
<evidence type="ECO:0000256" key="5">
    <source>
        <dbReference type="ARBA" id="ARBA00013170"/>
    </source>
</evidence>
<organism evidence="20 21">
    <name type="scientific">Cloacibacillus porcorum</name>
    <dbReference type="NCBI Taxonomy" id="1197717"/>
    <lineage>
        <taxon>Bacteria</taxon>
        <taxon>Thermotogati</taxon>
        <taxon>Synergistota</taxon>
        <taxon>Synergistia</taxon>
        <taxon>Synergistales</taxon>
        <taxon>Synergistaceae</taxon>
        <taxon>Cloacibacillus</taxon>
    </lineage>
</organism>
<comment type="subcellular location">
    <subcellularLocation>
        <location evidence="2">Cell membrane</location>
        <topology evidence="2">Multi-pass membrane protein</topology>
    </subcellularLocation>
</comment>
<accession>A0A1B2I616</accession>
<dbReference type="RefSeq" id="WP_066745684.1">
    <property type="nucleotide sequence ID" value="NZ_CAUFKJ010000005.1"/>
</dbReference>
<dbReference type="GO" id="GO:0005886">
    <property type="term" value="C:plasma membrane"/>
    <property type="evidence" value="ECO:0007669"/>
    <property type="project" value="UniProtKB-SubCell"/>
</dbReference>
<dbReference type="OrthoDB" id="9796672at2"/>
<evidence type="ECO:0000256" key="11">
    <source>
        <dbReference type="ARBA" id="ARBA00022989"/>
    </source>
</evidence>
<evidence type="ECO:0000256" key="8">
    <source>
        <dbReference type="ARBA" id="ARBA00022516"/>
    </source>
</evidence>
<evidence type="ECO:0000313" key="20">
    <source>
        <dbReference type="EMBL" id="ANZ45421.1"/>
    </source>
</evidence>
<evidence type="ECO:0000256" key="16">
    <source>
        <dbReference type="ARBA" id="ARBA00048586"/>
    </source>
</evidence>
<evidence type="ECO:0000256" key="7">
    <source>
        <dbReference type="ARBA" id="ARBA00022475"/>
    </source>
</evidence>
<dbReference type="InterPro" id="IPR000462">
    <property type="entry name" value="CDP-OH_P_trans"/>
</dbReference>
<keyword evidence="11 19" id="KW-1133">Transmembrane helix</keyword>
<feature type="transmembrane region" description="Helical" evidence="19">
    <location>
        <begin position="141"/>
        <end position="170"/>
    </location>
</feature>
<evidence type="ECO:0000256" key="9">
    <source>
        <dbReference type="ARBA" id="ARBA00022679"/>
    </source>
</evidence>
<keyword evidence="7" id="KW-1003">Cell membrane</keyword>
<dbReference type="GO" id="GO:0008444">
    <property type="term" value="F:CDP-diacylglycerol-glycerol-3-phosphate 3-phosphatidyltransferase activity"/>
    <property type="evidence" value="ECO:0007669"/>
    <property type="project" value="UniProtKB-UniRule"/>
</dbReference>
<protein>
    <recommendedName>
        <fullName evidence="6 17">CDP-diacylglycerol--glycerol-3-phosphate 3-phosphatidyltransferase</fullName>
        <ecNumber evidence="5 17">2.7.8.5</ecNumber>
    </recommendedName>
</protein>
<comment type="pathway">
    <text evidence="3">Phospholipid metabolism; phosphatidylglycerol biosynthesis; phosphatidylglycerol from CDP-diacylglycerol: step 1/2.</text>
</comment>
<evidence type="ECO:0000256" key="10">
    <source>
        <dbReference type="ARBA" id="ARBA00022692"/>
    </source>
</evidence>
<dbReference type="FunFam" id="1.20.120.1760:FF:000004">
    <property type="entry name" value="CDP-diacylglycerol--glycerol-3-phosphate 3-phosphatidyltransferase"/>
    <property type="match status" value="1"/>
</dbReference>
<keyword evidence="10 19" id="KW-0812">Transmembrane</keyword>
<evidence type="ECO:0000256" key="12">
    <source>
        <dbReference type="ARBA" id="ARBA00023098"/>
    </source>
</evidence>
<dbReference type="PANTHER" id="PTHR14269:SF62">
    <property type="entry name" value="CDP-DIACYLGLYCEROL--GLYCEROL-3-PHOSPHATE 3-PHOSPHATIDYLTRANSFERASE 1, CHLOROPLASTIC"/>
    <property type="match status" value="1"/>
</dbReference>
<evidence type="ECO:0000256" key="2">
    <source>
        <dbReference type="ARBA" id="ARBA00004651"/>
    </source>
</evidence>
<keyword evidence="13 19" id="KW-0472">Membrane</keyword>
<dbReference type="Proteomes" id="UP000093044">
    <property type="component" value="Chromosome"/>
</dbReference>
<dbReference type="InterPro" id="IPR050324">
    <property type="entry name" value="CDP-alcohol_PTase-I"/>
</dbReference>
<evidence type="ECO:0000313" key="21">
    <source>
        <dbReference type="Proteomes" id="UP000093044"/>
    </source>
</evidence>
<keyword evidence="9 18" id="KW-0808">Transferase</keyword>
<dbReference type="KEGG" id="cpor:BED41_10310"/>
<keyword evidence="8" id="KW-0444">Lipid biosynthesis</keyword>
<name>A0A1B2I616_9BACT</name>
<comment type="catalytic activity">
    <reaction evidence="16">
        <text>a CDP-1,2-diacyl-sn-glycerol + sn-glycerol 3-phosphate = a 1,2-diacyl-sn-glycero-3-phospho-(1'-sn-glycero-3'-phosphate) + CMP + H(+)</text>
        <dbReference type="Rhea" id="RHEA:12593"/>
        <dbReference type="ChEBI" id="CHEBI:15378"/>
        <dbReference type="ChEBI" id="CHEBI:57597"/>
        <dbReference type="ChEBI" id="CHEBI:58332"/>
        <dbReference type="ChEBI" id="CHEBI:60110"/>
        <dbReference type="ChEBI" id="CHEBI:60377"/>
        <dbReference type="EC" id="2.7.8.5"/>
    </reaction>
</comment>
<dbReference type="PANTHER" id="PTHR14269">
    <property type="entry name" value="CDP-DIACYLGLYCEROL--GLYCEROL-3-PHOSPHATE 3-PHOSPHATIDYLTRANSFERASE-RELATED"/>
    <property type="match status" value="1"/>
</dbReference>
<gene>
    <name evidence="20" type="ORF">BED41_10310</name>
</gene>
<comment type="similarity">
    <text evidence="4 18">Belongs to the CDP-alcohol phosphatidyltransferase class-I family.</text>
</comment>
<evidence type="ECO:0000256" key="13">
    <source>
        <dbReference type="ARBA" id="ARBA00023136"/>
    </source>
</evidence>
<comment type="function">
    <text evidence="1">This protein catalyzes the committed step to the synthesis of the acidic phospholipids.</text>
</comment>
<sequence length="181" mass="19658">MPSPWNLPNMLSLSRVFLVPVILVFLTLRTQFGFIEGVNIGDLIAGLVFIIASITDAADGHIARKRNLVTNMGKFIDPLADKILVIAVLTALVELHRFPAWMVVVIVSREFIVSGLRMVAASEGVVIAASKGGKLKTVTQIVGIVMLIFNIPYAMAVMWVAVILTVWSGIDYVIKGADLLN</sequence>
<dbReference type="GO" id="GO:0046474">
    <property type="term" value="P:glycerophospholipid biosynthetic process"/>
    <property type="evidence" value="ECO:0007669"/>
    <property type="project" value="TreeGrafter"/>
</dbReference>
<evidence type="ECO:0000256" key="17">
    <source>
        <dbReference type="NCBIfam" id="TIGR00560"/>
    </source>
</evidence>
<dbReference type="NCBIfam" id="TIGR00560">
    <property type="entry name" value="pgsA"/>
    <property type="match status" value="1"/>
</dbReference>
<evidence type="ECO:0000256" key="3">
    <source>
        <dbReference type="ARBA" id="ARBA00005042"/>
    </source>
</evidence>
<dbReference type="GeneID" id="83058242"/>
<evidence type="ECO:0000256" key="18">
    <source>
        <dbReference type="RuleBase" id="RU003750"/>
    </source>
</evidence>
<dbReference type="PIRSF" id="PIRSF000847">
    <property type="entry name" value="Phos_ph_gly_syn"/>
    <property type="match status" value="1"/>
</dbReference>